<evidence type="ECO:0000313" key="1">
    <source>
        <dbReference type="EMBL" id="OOK68932.1"/>
    </source>
</evidence>
<organism evidence="1 2">
    <name type="scientific">Mycobacterium kansasii</name>
    <dbReference type="NCBI Taxonomy" id="1768"/>
    <lineage>
        <taxon>Bacteria</taxon>
        <taxon>Bacillati</taxon>
        <taxon>Actinomycetota</taxon>
        <taxon>Actinomycetes</taxon>
        <taxon>Mycobacteriales</taxon>
        <taxon>Mycobacteriaceae</taxon>
        <taxon>Mycobacterium</taxon>
    </lineage>
</organism>
<comment type="caution">
    <text evidence="1">The sequence shown here is derived from an EMBL/GenBank/DDBJ whole genome shotgun (WGS) entry which is preliminary data.</text>
</comment>
<sequence>MAAHSTPWLHTRRRGCTLDAASNTLDAASNTLDASSNTLDAAHA</sequence>
<gene>
    <name evidence="1" type="ORF">BZL30_7244</name>
</gene>
<reference evidence="1 2" key="1">
    <citation type="submission" date="2017-02" db="EMBL/GenBank/DDBJ databases">
        <title>Complete genome sequences of Mycobacterium kansasii strains isolated from rhesus macaques.</title>
        <authorList>
            <person name="Panda A."/>
            <person name="Nagaraj S."/>
            <person name="Zhao X."/>
            <person name="Tettelin H."/>
            <person name="Detolla L.J."/>
        </authorList>
    </citation>
    <scope>NUCLEOTIDE SEQUENCE [LARGE SCALE GENOMIC DNA]</scope>
    <source>
        <strain evidence="1 2">11-3813</strain>
    </source>
</reference>
<evidence type="ECO:0000313" key="2">
    <source>
        <dbReference type="Proteomes" id="UP000189229"/>
    </source>
</evidence>
<proteinExistence type="predicted"/>
<name>A0A1V3WQ43_MYCKA</name>
<dbReference type="RefSeq" id="WP_254893890.1">
    <property type="nucleotide sequence ID" value="NZ_BLYZ01000003.1"/>
</dbReference>
<protein>
    <submittedName>
        <fullName evidence="1">Uncharacterized protein</fullName>
    </submittedName>
</protein>
<dbReference type="GeneID" id="79382807"/>
<dbReference type="EMBL" id="MVBM01000007">
    <property type="protein sequence ID" value="OOK68932.1"/>
    <property type="molecule type" value="Genomic_DNA"/>
</dbReference>
<accession>A0A1V3WQ43</accession>
<dbReference type="AlphaFoldDB" id="A0A1V3WQ43"/>
<dbReference type="Proteomes" id="UP000189229">
    <property type="component" value="Unassembled WGS sequence"/>
</dbReference>